<name>A0A9P1CJ67_9DINO</name>
<dbReference type="AlphaFoldDB" id="A0A9P1CJ67"/>
<dbReference type="CDD" id="cd00051">
    <property type="entry name" value="EFh"/>
    <property type="match status" value="1"/>
</dbReference>
<reference evidence="4" key="1">
    <citation type="submission" date="2022-10" db="EMBL/GenBank/DDBJ databases">
        <authorList>
            <person name="Chen Y."/>
            <person name="Dougan E. K."/>
            <person name="Chan C."/>
            <person name="Rhodes N."/>
            <person name="Thang M."/>
        </authorList>
    </citation>
    <scope>NUCLEOTIDE SEQUENCE</scope>
</reference>
<comment type="caution">
    <text evidence="4">The sequence shown here is derived from an EMBL/GenBank/DDBJ whole genome shotgun (WGS) entry which is preliminary data.</text>
</comment>
<dbReference type="SMART" id="SM00054">
    <property type="entry name" value="EFh"/>
    <property type="match status" value="2"/>
</dbReference>
<dbReference type="SUPFAM" id="SSF47473">
    <property type="entry name" value="EF-hand"/>
    <property type="match status" value="1"/>
</dbReference>
<keyword evidence="1" id="KW-0106">Calcium</keyword>
<evidence type="ECO:0000256" key="2">
    <source>
        <dbReference type="SAM" id="Phobius"/>
    </source>
</evidence>
<evidence type="ECO:0000313" key="6">
    <source>
        <dbReference type="Proteomes" id="UP001152797"/>
    </source>
</evidence>
<reference evidence="5 6" key="2">
    <citation type="submission" date="2024-05" db="EMBL/GenBank/DDBJ databases">
        <authorList>
            <person name="Chen Y."/>
            <person name="Shah S."/>
            <person name="Dougan E. K."/>
            <person name="Thang M."/>
            <person name="Chan C."/>
        </authorList>
    </citation>
    <scope>NUCLEOTIDE SEQUENCE [LARGE SCALE GENOMIC DNA]</scope>
</reference>
<dbReference type="InterPro" id="IPR018247">
    <property type="entry name" value="EF_Hand_1_Ca_BS"/>
</dbReference>
<keyword evidence="6" id="KW-1185">Reference proteome</keyword>
<gene>
    <name evidence="4" type="ORF">C1SCF055_LOCUS19207</name>
</gene>
<dbReference type="Gene3D" id="1.10.238.10">
    <property type="entry name" value="EF-hand"/>
    <property type="match status" value="1"/>
</dbReference>
<dbReference type="PROSITE" id="PS00018">
    <property type="entry name" value="EF_HAND_1"/>
    <property type="match status" value="1"/>
</dbReference>
<dbReference type="Proteomes" id="UP001152797">
    <property type="component" value="Unassembled WGS sequence"/>
</dbReference>
<dbReference type="GO" id="GO:0005509">
    <property type="term" value="F:calcium ion binding"/>
    <property type="evidence" value="ECO:0007669"/>
    <property type="project" value="InterPro"/>
</dbReference>
<protein>
    <submittedName>
        <fullName evidence="5">EF-hand domain-containing protein</fullName>
    </submittedName>
</protein>
<proteinExistence type="predicted"/>
<dbReference type="Pfam" id="PF13499">
    <property type="entry name" value="EF-hand_7"/>
    <property type="match status" value="1"/>
</dbReference>
<keyword evidence="2" id="KW-0472">Membrane</keyword>
<sequence>MRRASWAWLPLLAFYLPVAFLTGRWHVERLSPKTRRGAKAAYPELSNLEDRIYESCVVKDLDEEMDCMDVYSNLVEAHFQAQKECDADSSKCALLRVLDRLAWGTKGTDGLQLLQQLRQSVEAIYQMHQSHWVDAVESLDTDHDGEISEVEFRAALRRLNPGITEETSGQIFRAADLNLDGAIDADEFADFLKAGAIAGEPLQKLKLRGGESAHQKSSEALLLWAMHGNMDADGREERVLPLVELRDLHR</sequence>
<dbReference type="InterPro" id="IPR002048">
    <property type="entry name" value="EF_hand_dom"/>
</dbReference>
<organism evidence="4">
    <name type="scientific">Cladocopium goreaui</name>
    <dbReference type="NCBI Taxonomy" id="2562237"/>
    <lineage>
        <taxon>Eukaryota</taxon>
        <taxon>Sar</taxon>
        <taxon>Alveolata</taxon>
        <taxon>Dinophyceae</taxon>
        <taxon>Suessiales</taxon>
        <taxon>Symbiodiniaceae</taxon>
        <taxon>Cladocopium</taxon>
    </lineage>
</organism>
<dbReference type="OrthoDB" id="448113at2759"/>
<evidence type="ECO:0000259" key="3">
    <source>
        <dbReference type="PROSITE" id="PS50222"/>
    </source>
</evidence>
<feature type="domain" description="EF-hand" evidence="3">
    <location>
        <begin position="127"/>
        <end position="162"/>
    </location>
</feature>
<dbReference type="EMBL" id="CAMXCT020001703">
    <property type="protein sequence ID" value="CAL1145746.1"/>
    <property type="molecule type" value="Genomic_DNA"/>
</dbReference>
<feature type="domain" description="EF-hand" evidence="3">
    <location>
        <begin position="163"/>
        <end position="198"/>
    </location>
</feature>
<evidence type="ECO:0000256" key="1">
    <source>
        <dbReference type="ARBA" id="ARBA00022837"/>
    </source>
</evidence>
<evidence type="ECO:0000313" key="5">
    <source>
        <dbReference type="EMBL" id="CAL4779683.1"/>
    </source>
</evidence>
<dbReference type="EMBL" id="CAMXCT030001703">
    <property type="protein sequence ID" value="CAL4779683.1"/>
    <property type="molecule type" value="Genomic_DNA"/>
</dbReference>
<evidence type="ECO:0000313" key="4">
    <source>
        <dbReference type="EMBL" id="CAI3992371.1"/>
    </source>
</evidence>
<dbReference type="EMBL" id="CAMXCT010001703">
    <property type="protein sequence ID" value="CAI3992371.1"/>
    <property type="molecule type" value="Genomic_DNA"/>
</dbReference>
<keyword evidence="2" id="KW-1133">Transmembrane helix</keyword>
<dbReference type="InterPro" id="IPR011992">
    <property type="entry name" value="EF-hand-dom_pair"/>
</dbReference>
<dbReference type="PROSITE" id="PS50222">
    <property type="entry name" value="EF_HAND_2"/>
    <property type="match status" value="2"/>
</dbReference>
<keyword evidence="2" id="KW-0812">Transmembrane</keyword>
<feature type="transmembrane region" description="Helical" evidence="2">
    <location>
        <begin position="6"/>
        <end position="27"/>
    </location>
</feature>
<accession>A0A9P1CJ67</accession>